<evidence type="ECO:0000256" key="8">
    <source>
        <dbReference type="ARBA" id="ARBA00048109"/>
    </source>
</evidence>
<dbReference type="Pfam" id="PF00756">
    <property type="entry name" value="Esterase"/>
    <property type="match status" value="1"/>
</dbReference>
<dbReference type="EC" id="2.3.1.122" evidence="3"/>
<evidence type="ECO:0000313" key="12">
    <source>
        <dbReference type="Proteomes" id="UP001432128"/>
    </source>
</evidence>
<dbReference type="EC" id="2.3.1.20" evidence="4"/>
<dbReference type="AlphaFoldDB" id="A0AAU4K081"/>
<dbReference type="GO" id="GO:0004144">
    <property type="term" value="F:diacylglycerol O-acyltransferase activity"/>
    <property type="evidence" value="ECO:0007669"/>
    <property type="project" value="UniProtKB-EC"/>
</dbReference>
<dbReference type="InterPro" id="IPR029058">
    <property type="entry name" value="AB_hydrolase_fold"/>
</dbReference>
<comment type="catalytic activity">
    <reaction evidence="1">
        <text>2 alpha,alpha'-trehalose 6-mycolate = alpha,alpha'-trehalose 6,6'-bismycolate + alpha,alpha-trehalose</text>
        <dbReference type="Rhea" id="RHEA:23472"/>
        <dbReference type="ChEBI" id="CHEBI:16551"/>
        <dbReference type="ChEBI" id="CHEBI:18195"/>
        <dbReference type="ChEBI" id="CHEBI:18234"/>
        <dbReference type="EC" id="2.3.1.122"/>
    </reaction>
</comment>
<proteinExistence type="inferred from homology"/>
<dbReference type="InterPro" id="IPR000801">
    <property type="entry name" value="Esterase-like"/>
</dbReference>
<evidence type="ECO:0000256" key="4">
    <source>
        <dbReference type="ARBA" id="ARBA00013244"/>
    </source>
</evidence>
<feature type="signal peptide" evidence="10">
    <location>
        <begin position="1"/>
        <end position="28"/>
    </location>
</feature>
<feature type="chain" id="PRO_5043648841" description="Acyl-CoA:diacylglycerol acyltransferase" evidence="10">
    <location>
        <begin position="29"/>
        <end position="307"/>
    </location>
</feature>
<dbReference type="PROSITE" id="PS51318">
    <property type="entry name" value="TAT"/>
    <property type="match status" value="1"/>
</dbReference>
<reference evidence="11 12" key="1">
    <citation type="submission" date="2022-10" db="EMBL/GenBank/DDBJ databases">
        <title>The complete genomes of actinobacterial strains from the NBC collection.</title>
        <authorList>
            <person name="Joergensen T.S."/>
            <person name="Alvarez Arevalo M."/>
            <person name="Sterndorff E.B."/>
            <person name="Faurdal D."/>
            <person name="Vuksanovic O."/>
            <person name="Mourched A.-S."/>
            <person name="Charusanti P."/>
            <person name="Shaw S."/>
            <person name="Blin K."/>
            <person name="Weber T."/>
        </authorList>
    </citation>
    <scope>NUCLEOTIDE SEQUENCE [LARGE SCALE GENOMIC DNA]</scope>
    <source>
        <strain evidence="11 12">NBC_00319</strain>
    </source>
</reference>
<dbReference type="Proteomes" id="UP001432128">
    <property type="component" value="Chromosome"/>
</dbReference>
<dbReference type="GO" id="GO:0050348">
    <property type="term" value="F:trehalose O-mycolyltransferase activity"/>
    <property type="evidence" value="ECO:0007669"/>
    <property type="project" value="UniProtKB-EC"/>
</dbReference>
<keyword evidence="10" id="KW-0732">Signal</keyword>
<protein>
    <recommendedName>
        <fullName evidence="7">Acyl-CoA:diacylglycerol acyltransferase</fullName>
        <ecNumber evidence="3">2.3.1.122</ecNumber>
        <ecNumber evidence="4">2.3.1.20</ecNumber>
    </recommendedName>
</protein>
<dbReference type="Gene3D" id="3.40.50.1820">
    <property type="entry name" value="alpha/beta hydrolase"/>
    <property type="match status" value="1"/>
</dbReference>
<accession>A0AAU4K081</accession>
<dbReference type="PANTHER" id="PTHR48098">
    <property type="entry name" value="ENTEROCHELIN ESTERASE-RELATED"/>
    <property type="match status" value="1"/>
</dbReference>
<name>A0AAU4K081_9NOCA</name>
<evidence type="ECO:0000256" key="9">
    <source>
        <dbReference type="SAM" id="MobiDB-lite"/>
    </source>
</evidence>
<comment type="catalytic activity">
    <reaction evidence="8">
        <text>an acyl-CoA + a 1,2-diacyl-sn-glycerol = a triacyl-sn-glycerol + CoA</text>
        <dbReference type="Rhea" id="RHEA:10868"/>
        <dbReference type="ChEBI" id="CHEBI:17815"/>
        <dbReference type="ChEBI" id="CHEBI:57287"/>
        <dbReference type="ChEBI" id="CHEBI:58342"/>
        <dbReference type="ChEBI" id="CHEBI:64615"/>
        <dbReference type="EC" id="2.3.1.20"/>
    </reaction>
</comment>
<evidence type="ECO:0000313" key="11">
    <source>
        <dbReference type="EMBL" id="WUM19441.1"/>
    </source>
</evidence>
<feature type="compositionally biased region" description="Basic and acidic residues" evidence="9">
    <location>
        <begin position="32"/>
        <end position="51"/>
    </location>
</feature>
<keyword evidence="5" id="KW-0808">Transferase</keyword>
<keyword evidence="12" id="KW-1185">Reference proteome</keyword>
<evidence type="ECO:0000256" key="1">
    <source>
        <dbReference type="ARBA" id="ARBA00000697"/>
    </source>
</evidence>
<evidence type="ECO:0000256" key="6">
    <source>
        <dbReference type="ARBA" id="ARBA00023315"/>
    </source>
</evidence>
<dbReference type="InterPro" id="IPR006311">
    <property type="entry name" value="TAT_signal"/>
</dbReference>
<evidence type="ECO:0000256" key="5">
    <source>
        <dbReference type="ARBA" id="ARBA00022679"/>
    </source>
</evidence>
<evidence type="ECO:0000256" key="7">
    <source>
        <dbReference type="ARBA" id="ARBA00032572"/>
    </source>
</evidence>
<dbReference type="InterPro" id="IPR050583">
    <property type="entry name" value="Mycobacterial_A85_antigen"/>
</dbReference>
<dbReference type="KEGG" id="whr:OG579_17290"/>
<comment type="similarity">
    <text evidence="2">Belongs to the mycobacterial A85 antigen family.</text>
</comment>
<dbReference type="RefSeq" id="WP_328856946.1">
    <property type="nucleotide sequence ID" value="NZ_CP108021.1"/>
</dbReference>
<gene>
    <name evidence="11" type="ORF">OG579_17290</name>
</gene>
<evidence type="ECO:0000256" key="3">
    <source>
        <dbReference type="ARBA" id="ARBA00012820"/>
    </source>
</evidence>
<dbReference type="PANTHER" id="PTHR48098:SF1">
    <property type="entry name" value="DIACYLGLYCEROL ACYLTRANSFERASE_MYCOLYLTRANSFERASE AG85A"/>
    <property type="match status" value="1"/>
</dbReference>
<dbReference type="EMBL" id="CP108021">
    <property type="protein sequence ID" value="WUM19441.1"/>
    <property type="molecule type" value="Genomic_DNA"/>
</dbReference>
<dbReference type="GO" id="GO:0016787">
    <property type="term" value="F:hydrolase activity"/>
    <property type="evidence" value="ECO:0007669"/>
    <property type="project" value="UniProtKB-KW"/>
</dbReference>
<keyword evidence="11" id="KW-0378">Hydrolase</keyword>
<feature type="compositionally biased region" description="Polar residues" evidence="9">
    <location>
        <begin position="54"/>
        <end position="68"/>
    </location>
</feature>
<dbReference type="SUPFAM" id="SSF53474">
    <property type="entry name" value="alpha/beta-Hydrolases"/>
    <property type="match status" value="1"/>
</dbReference>
<dbReference type="PROSITE" id="PS51257">
    <property type="entry name" value="PROKAR_LIPOPROTEIN"/>
    <property type="match status" value="1"/>
</dbReference>
<organism evidence="11 12">
    <name type="scientific">Williamsia herbipolensis</name>
    <dbReference type="NCBI Taxonomy" id="1603258"/>
    <lineage>
        <taxon>Bacteria</taxon>
        <taxon>Bacillati</taxon>
        <taxon>Actinomycetota</taxon>
        <taxon>Actinomycetes</taxon>
        <taxon>Mycobacteriales</taxon>
        <taxon>Nocardiaceae</taxon>
        <taxon>Williamsia</taxon>
    </lineage>
</organism>
<evidence type="ECO:0000256" key="10">
    <source>
        <dbReference type="SAM" id="SignalP"/>
    </source>
</evidence>
<feature type="region of interest" description="Disordered" evidence="9">
    <location>
        <begin position="32"/>
        <end position="68"/>
    </location>
</feature>
<sequence length="307" mass="32947">MTALDRRTVLRAALGMSALAVGGAPVLAACADDDRGRMDPRRAAQPQREDEVSPESTVPTSVAPNDPTLITGSFRSVKMAGRDTRWVVARPPGVTGLLPVVLVLHALNTDERTAFDSSLQMHRYLAQSVAAGTAPFALAAPDTGRNYYHPRLDGADSAAMIIDEFLPMLTSDTSLGLRTDRIGLYGWSMGGYGALRIGAILGPQRVAAIAASSPALWGDPRTFPPRAFDNPQDYQANSMFGAQNAFAKIPLLIDIGASDQFYLYTRQWMAGLHPPAAFTTAPGGHNNRFWRSVLPDQLAFLGRNLAA</sequence>
<keyword evidence="6" id="KW-0012">Acyltransferase</keyword>
<evidence type="ECO:0000256" key="2">
    <source>
        <dbReference type="ARBA" id="ARBA00005874"/>
    </source>
</evidence>